<dbReference type="OrthoDB" id="1933717at2759"/>
<dbReference type="Pfam" id="PF00106">
    <property type="entry name" value="adh_short"/>
    <property type="match status" value="1"/>
</dbReference>
<proteinExistence type="inferred from homology"/>
<accession>A0A9W8RMV2</accession>
<organism evidence="4 5">
    <name type="scientific">Fusarium torreyae</name>
    <dbReference type="NCBI Taxonomy" id="1237075"/>
    <lineage>
        <taxon>Eukaryota</taxon>
        <taxon>Fungi</taxon>
        <taxon>Dikarya</taxon>
        <taxon>Ascomycota</taxon>
        <taxon>Pezizomycotina</taxon>
        <taxon>Sordariomycetes</taxon>
        <taxon>Hypocreomycetidae</taxon>
        <taxon>Hypocreales</taxon>
        <taxon>Nectriaceae</taxon>
        <taxon>Fusarium</taxon>
    </lineage>
</organism>
<dbReference type="AlphaFoldDB" id="A0A9W8RMV2"/>
<keyword evidence="5" id="KW-1185">Reference proteome</keyword>
<evidence type="ECO:0000256" key="2">
    <source>
        <dbReference type="ARBA" id="ARBA00023002"/>
    </source>
</evidence>
<feature type="domain" description="Ketoreductase" evidence="3">
    <location>
        <begin position="32"/>
        <end position="234"/>
    </location>
</feature>
<dbReference type="EMBL" id="JAOQAZ010000044">
    <property type="protein sequence ID" value="KAJ4245981.1"/>
    <property type="molecule type" value="Genomic_DNA"/>
</dbReference>
<evidence type="ECO:0000313" key="4">
    <source>
        <dbReference type="EMBL" id="KAJ4245981.1"/>
    </source>
</evidence>
<dbReference type="Gene3D" id="3.40.50.720">
    <property type="entry name" value="NAD(P)-binding Rossmann-like Domain"/>
    <property type="match status" value="1"/>
</dbReference>
<dbReference type="InterPro" id="IPR002347">
    <property type="entry name" value="SDR_fam"/>
</dbReference>
<dbReference type="CDD" id="cd05233">
    <property type="entry name" value="SDR_c"/>
    <property type="match status" value="1"/>
</dbReference>
<evidence type="ECO:0000259" key="3">
    <source>
        <dbReference type="SMART" id="SM00822"/>
    </source>
</evidence>
<dbReference type="PRINTS" id="PR00081">
    <property type="entry name" value="GDHRDH"/>
</dbReference>
<dbReference type="PANTHER" id="PTHR42901:SF1">
    <property type="entry name" value="ALCOHOL DEHYDROGENASE"/>
    <property type="match status" value="1"/>
</dbReference>
<evidence type="ECO:0000256" key="1">
    <source>
        <dbReference type="ARBA" id="ARBA00006484"/>
    </source>
</evidence>
<name>A0A9W8RMV2_9HYPO</name>
<dbReference type="InterPro" id="IPR036291">
    <property type="entry name" value="NAD(P)-bd_dom_sf"/>
</dbReference>
<dbReference type="SUPFAM" id="SSF51735">
    <property type="entry name" value="NAD(P)-binding Rossmann-fold domains"/>
    <property type="match status" value="1"/>
</dbReference>
<protein>
    <recommendedName>
        <fullName evidence="3">Ketoreductase domain-containing protein</fullName>
    </recommendedName>
</protein>
<sequence>MSRPVPSYTKIVHTKSYDGINPRLPSLSTSGKVVVITGASGGIGRATACSFAASGPKALILLGRNSSALEETVKQVKSALGSSGESLTIVRSLSIDLLDSPKLRDNLASIVVDLGSIDVVVHCAGHLPPIKPLLEVDPSHFLDGFEMTLTGTLAIAQAVILANGAAFAGESAADQPKKQVRFLNLTTAGALFPPFPGMGIYVTCKLAVIKMLEAFAVEKPQMRVINVHPGFLQTNMSTQLAERGVHLPFAFDDISLPSDFLVWAASPYADFLHGKIVFAAWDVNELLERKAEIAQPSVPGGGALALSYQGFARYLNGSLIA</sequence>
<keyword evidence="2" id="KW-0560">Oxidoreductase</keyword>
<comment type="similarity">
    <text evidence="1">Belongs to the short-chain dehydrogenases/reductases (SDR) family.</text>
</comment>
<dbReference type="PANTHER" id="PTHR42901">
    <property type="entry name" value="ALCOHOL DEHYDROGENASE"/>
    <property type="match status" value="1"/>
</dbReference>
<dbReference type="SMART" id="SM00822">
    <property type="entry name" value="PKS_KR"/>
    <property type="match status" value="1"/>
</dbReference>
<dbReference type="InterPro" id="IPR057326">
    <property type="entry name" value="KR_dom"/>
</dbReference>
<dbReference type="Proteomes" id="UP001152049">
    <property type="component" value="Unassembled WGS sequence"/>
</dbReference>
<evidence type="ECO:0000313" key="5">
    <source>
        <dbReference type="Proteomes" id="UP001152049"/>
    </source>
</evidence>
<comment type="caution">
    <text evidence="4">The sequence shown here is derived from an EMBL/GenBank/DDBJ whole genome shotgun (WGS) entry which is preliminary data.</text>
</comment>
<dbReference type="GO" id="GO:0016491">
    <property type="term" value="F:oxidoreductase activity"/>
    <property type="evidence" value="ECO:0007669"/>
    <property type="project" value="UniProtKB-KW"/>
</dbReference>
<gene>
    <name evidence="4" type="ORF">NW762_013725</name>
</gene>
<reference evidence="4" key="1">
    <citation type="submission" date="2022-09" db="EMBL/GenBank/DDBJ databases">
        <title>Fusarium specimens isolated from Avocado Roots.</title>
        <authorList>
            <person name="Stajich J."/>
            <person name="Roper C."/>
            <person name="Heimlech-Rivalta G."/>
        </authorList>
    </citation>
    <scope>NUCLEOTIDE SEQUENCE</scope>
    <source>
        <strain evidence="4">CF00136</strain>
    </source>
</reference>